<sequence length="92" mass="10175">MDLRDQFAMAALQGLLANLGMKTGNADFVIAEATYRFADAMIAEREKDDVETKDKIKQMLVDAINEKHPGLMPSTACTAEHLIFKLTTGKPF</sequence>
<dbReference type="PATRIC" id="fig|1217662.4.peg.1047"/>
<proteinExistence type="predicted"/>
<dbReference type="HOGENOM" id="CLU_2406625_0_0_6"/>
<reference evidence="1 2" key="1">
    <citation type="submission" date="2013-02" db="EMBL/GenBank/DDBJ databases">
        <title>The Genome Sequence of Acinetobacter johnsonii ANC 3681.</title>
        <authorList>
            <consortium name="The Broad Institute Genome Sequencing Platform"/>
            <consortium name="The Broad Institute Genome Sequencing Center for Infectious Disease"/>
            <person name="Cerqueira G."/>
            <person name="Feldgarden M."/>
            <person name="Courvalin P."/>
            <person name="Perichon B."/>
            <person name="Grillot-Courvalin C."/>
            <person name="Clermont D."/>
            <person name="Rocha E."/>
            <person name="Yoon E.-J."/>
            <person name="Nemec A."/>
            <person name="Walker B."/>
            <person name="Young S.K."/>
            <person name="Zeng Q."/>
            <person name="Gargeya S."/>
            <person name="Fitzgerald M."/>
            <person name="Haas B."/>
            <person name="Abouelleil A."/>
            <person name="Alvarado L."/>
            <person name="Arachchi H.M."/>
            <person name="Berlin A.M."/>
            <person name="Chapman S.B."/>
            <person name="Dewar J."/>
            <person name="Goldberg J."/>
            <person name="Griggs A."/>
            <person name="Gujja S."/>
            <person name="Hansen M."/>
            <person name="Howarth C."/>
            <person name="Imamovic A."/>
            <person name="Larimer J."/>
            <person name="McCowan C."/>
            <person name="Murphy C."/>
            <person name="Neiman D."/>
            <person name="Pearson M."/>
            <person name="Priest M."/>
            <person name="Roberts A."/>
            <person name="Saif S."/>
            <person name="Shea T."/>
            <person name="Sisk P."/>
            <person name="Sykes S."/>
            <person name="Wortman J."/>
            <person name="Nusbaum C."/>
            <person name="Birren B."/>
        </authorList>
    </citation>
    <scope>NUCLEOTIDE SEQUENCE [LARGE SCALE GENOMIC DNA]</scope>
    <source>
        <strain evidence="1 2">ANC 3681</strain>
    </source>
</reference>
<dbReference type="AlphaFoldDB" id="N9CYV4"/>
<name>N9CYV4_ACIJO</name>
<evidence type="ECO:0000313" key="2">
    <source>
        <dbReference type="Proteomes" id="UP000018444"/>
    </source>
</evidence>
<organism evidence="1 2">
    <name type="scientific">Acinetobacter johnsonii ANC 3681</name>
    <dbReference type="NCBI Taxonomy" id="1217662"/>
    <lineage>
        <taxon>Bacteria</taxon>
        <taxon>Pseudomonadati</taxon>
        <taxon>Pseudomonadota</taxon>
        <taxon>Gammaproteobacteria</taxon>
        <taxon>Moraxellales</taxon>
        <taxon>Moraxellaceae</taxon>
        <taxon>Acinetobacter</taxon>
    </lineage>
</organism>
<protein>
    <submittedName>
        <fullName evidence="1">Uncharacterized protein</fullName>
    </submittedName>
</protein>
<accession>N9CYV4</accession>
<gene>
    <name evidence="1" type="ORF">F946_01077</name>
</gene>
<dbReference type="Proteomes" id="UP000018444">
    <property type="component" value="Unassembled WGS sequence"/>
</dbReference>
<comment type="caution">
    <text evidence="1">The sequence shown here is derived from an EMBL/GenBank/DDBJ whole genome shotgun (WGS) entry which is preliminary data.</text>
</comment>
<dbReference type="RefSeq" id="WP_004979926.1">
    <property type="nucleotide sequence ID" value="NZ_KB849705.1"/>
</dbReference>
<dbReference type="GeneID" id="56338283"/>
<dbReference type="EMBL" id="APPZ01000005">
    <property type="protein sequence ID" value="ENV73565.1"/>
    <property type="molecule type" value="Genomic_DNA"/>
</dbReference>
<evidence type="ECO:0000313" key="1">
    <source>
        <dbReference type="EMBL" id="ENV73565.1"/>
    </source>
</evidence>